<reference evidence="3 4" key="1">
    <citation type="submission" date="2020-07" db="EMBL/GenBank/DDBJ databases">
        <title>Sequencing the genomes of 1000 actinobacteria strains.</title>
        <authorList>
            <person name="Klenk H.-P."/>
        </authorList>
    </citation>
    <scope>NUCLEOTIDE SEQUENCE [LARGE SCALE GENOMIC DNA]</scope>
    <source>
        <strain evidence="3 4">DSM 8598</strain>
    </source>
</reference>
<protein>
    <recommendedName>
        <fullName evidence="5">Iron ABC transporter ATP-binding protein</fullName>
    </recommendedName>
</protein>
<keyword evidence="2" id="KW-0732">Signal</keyword>
<dbReference type="EMBL" id="JACCFI010000001">
    <property type="protein sequence ID" value="NYG19352.1"/>
    <property type="molecule type" value="Genomic_DNA"/>
</dbReference>
<accession>A0A852WMJ5</accession>
<evidence type="ECO:0000256" key="1">
    <source>
        <dbReference type="SAM" id="MobiDB-lite"/>
    </source>
</evidence>
<evidence type="ECO:0000313" key="3">
    <source>
        <dbReference type="EMBL" id="NYG19352.1"/>
    </source>
</evidence>
<dbReference type="RefSeq" id="WP_179549645.1">
    <property type="nucleotide sequence ID" value="NZ_JACCFI010000001.1"/>
</dbReference>
<dbReference type="PROSITE" id="PS51257">
    <property type="entry name" value="PROKAR_LIPOPROTEIN"/>
    <property type="match status" value="1"/>
</dbReference>
<feature type="region of interest" description="Disordered" evidence="1">
    <location>
        <begin position="32"/>
        <end position="62"/>
    </location>
</feature>
<comment type="caution">
    <text evidence="3">The sequence shown here is derived from an EMBL/GenBank/DDBJ whole genome shotgun (WGS) entry which is preliminary data.</text>
</comment>
<organism evidence="3 4">
    <name type="scientific">Agromyces hippuratus</name>
    <dbReference type="NCBI Taxonomy" id="286438"/>
    <lineage>
        <taxon>Bacteria</taxon>
        <taxon>Bacillati</taxon>
        <taxon>Actinomycetota</taxon>
        <taxon>Actinomycetes</taxon>
        <taxon>Micrococcales</taxon>
        <taxon>Microbacteriaceae</taxon>
        <taxon>Agromyces</taxon>
    </lineage>
</organism>
<name>A0A852WMJ5_9MICO</name>
<dbReference type="AlphaFoldDB" id="A0A852WMJ5"/>
<evidence type="ECO:0008006" key="5">
    <source>
        <dbReference type="Google" id="ProtNLM"/>
    </source>
</evidence>
<feature type="compositionally biased region" description="Low complexity" evidence="1">
    <location>
        <begin position="47"/>
        <end position="62"/>
    </location>
</feature>
<evidence type="ECO:0000313" key="4">
    <source>
        <dbReference type="Proteomes" id="UP000549066"/>
    </source>
</evidence>
<sequence>MLRSSRLSRTRPAAIALVVAASAMLLSGCSGEAADPGATTAAPQASETPIETTPAEPTETAEPPVPFAIECDELLTPDQVYAFNPNFGAAPDFAPSGDHLVAVVEDEAGTACGWVNQTSGDLIEVGVATPPEAALLAHQSDAAMNSTPVPTYGTPPELEGYFTQADGSGEAQIFSGPYWIVIRSAALFEPGDAGKLVADVLGNLPAA</sequence>
<evidence type="ECO:0000256" key="2">
    <source>
        <dbReference type="SAM" id="SignalP"/>
    </source>
</evidence>
<dbReference type="Proteomes" id="UP000549066">
    <property type="component" value="Unassembled WGS sequence"/>
</dbReference>
<feature type="chain" id="PRO_5038450537" description="Iron ABC transporter ATP-binding protein" evidence="2">
    <location>
        <begin position="34"/>
        <end position="207"/>
    </location>
</feature>
<proteinExistence type="predicted"/>
<feature type="signal peptide" evidence="2">
    <location>
        <begin position="1"/>
        <end position="33"/>
    </location>
</feature>
<gene>
    <name evidence="3" type="ORF">BJY17_000099</name>
</gene>
<keyword evidence="4" id="KW-1185">Reference proteome</keyword>